<evidence type="ECO:0000313" key="4">
    <source>
        <dbReference type="EMBL" id="UJF31845.1"/>
    </source>
</evidence>
<dbReference type="InterPro" id="IPR003305">
    <property type="entry name" value="CenC_carb-bd"/>
</dbReference>
<dbReference type="Proteomes" id="UP001649230">
    <property type="component" value="Chromosome"/>
</dbReference>
<keyword evidence="5" id="KW-1185">Reference proteome</keyword>
<sequence length="303" mass="31246">MGGTDPDPGTGTGSGQLVNGNFENGETGWTFSGTSAHGVDTNDAYAGSKYWIWNSSAYTAKASQTVSGLTNGTYTVNAMVKQSTGTATVSKMELSGFGGTTVATAIPHSDSYVKISGTVNVTNGKLDIGFYQEAPGNTNLQIDNVEIVPSGTDNTGGSGGTDPLPTVTITNGGFEAGNLSGWKATGSNVGVDGSDVNSGQNKAYFWGTQSYTQKIEQDVVNVANGSYTVTAMVKQNTGTPTISRMELSGYGGDVVYSNVPHGSTYQKISGTVNVTNGKLNVAFYQAAGGNTNLQIDDVQIVKN</sequence>
<name>A0ABY3SEF2_9BACL</name>
<organism evidence="4 5">
    <name type="scientific">Paenibacillus hexagrammi</name>
    <dbReference type="NCBI Taxonomy" id="2908839"/>
    <lineage>
        <taxon>Bacteria</taxon>
        <taxon>Bacillati</taxon>
        <taxon>Bacillota</taxon>
        <taxon>Bacilli</taxon>
        <taxon>Bacillales</taxon>
        <taxon>Paenibacillaceae</taxon>
        <taxon>Paenibacillus</taxon>
    </lineage>
</organism>
<proteinExistence type="predicted"/>
<gene>
    <name evidence="4" type="ORF">L0M14_19020</name>
</gene>
<keyword evidence="1" id="KW-0378">Hydrolase</keyword>
<protein>
    <recommendedName>
        <fullName evidence="3">CBM-cenC domain-containing protein</fullName>
    </recommendedName>
</protein>
<dbReference type="EMBL" id="CP090978">
    <property type="protein sequence ID" value="UJF31845.1"/>
    <property type="molecule type" value="Genomic_DNA"/>
</dbReference>
<reference evidence="4 5" key="1">
    <citation type="journal article" date="2024" name="Int. J. Syst. Evol. Microbiol.">
        <title>Paenibacillus hexagrammi sp. nov., a novel bacterium isolated from the gut content of Hexagrammos agrammus.</title>
        <authorList>
            <person name="Jung H.K."/>
            <person name="Kim D.G."/>
            <person name="Zin H."/>
            <person name="Park J."/>
            <person name="Jung H."/>
            <person name="Kim Y.O."/>
            <person name="Kong H.J."/>
            <person name="Kim J.W."/>
            <person name="Kim Y.S."/>
        </authorList>
    </citation>
    <scope>NUCLEOTIDE SEQUENCE [LARGE SCALE GENOMIC DNA]</scope>
    <source>
        <strain evidence="4 5">YPD9-1</strain>
    </source>
</reference>
<evidence type="ECO:0000256" key="2">
    <source>
        <dbReference type="SAM" id="MobiDB-lite"/>
    </source>
</evidence>
<dbReference type="SUPFAM" id="SSF49785">
    <property type="entry name" value="Galactose-binding domain-like"/>
    <property type="match status" value="2"/>
</dbReference>
<feature type="compositionally biased region" description="Polar residues" evidence="2">
    <location>
        <begin position="15"/>
        <end position="24"/>
    </location>
</feature>
<evidence type="ECO:0000313" key="5">
    <source>
        <dbReference type="Proteomes" id="UP001649230"/>
    </source>
</evidence>
<dbReference type="Gene3D" id="2.60.120.260">
    <property type="entry name" value="Galactose-binding domain-like"/>
    <property type="match status" value="2"/>
</dbReference>
<dbReference type="Pfam" id="PF02018">
    <property type="entry name" value="CBM_4_9"/>
    <property type="match status" value="1"/>
</dbReference>
<feature type="domain" description="CBM-cenC" evidence="3">
    <location>
        <begin position="169"/>
        <end position="284"/>
    </location>
</feature>
<evidence type="ECO:0000259" key="3">
    <source>
        <dbReference type="Pfam" id="PF02018"/>
    </source>
</evidence>
<evidence type="ECO:0000256" key="1">
    <source>
        <dbReference type="ARBA" id="ARBA00022801"/>
    </source>
</evidence>
<dbReference type="InterPro" id="IPR008979">
    <property type="entry name" value="Galactose-bd-like_sf"/>
</dbReference>
<dbReference type="RefSeq" id="WP_235118190.1">
    <property type="nucleotide sequence ID" value="NZ_CP090978.1"/>
</dbReference>
<feature type="region of interest" description="Disordered" evidence="2">
    <location>
        <begin position="1"/>
        <end position="24"/>
    </location>
</feature>
<accession>A0ABY3SEF2</accession>